<gene>
    <name evidence="3" type="ORF">SAE01_24330</name>
</gene>
<evidence type="ECO:0008006" key="5">
    <source>
        <dbReference type="Google" id="ProtNLM"/>
    </source>
</evidence>
<dbReference type="PANTHER" id="PTHR45947">
    <property type="entry name" value="SULFOQUINOVOSYL TRANSFERASE SQD2"/>
    <property type="match status" value="1"/>
</dbReference>
<dbReference type="RefSeq" id="WP_147204050.1">
    <property type="nucleotide sequence ID" value="NZ_BJYT01000008.1"/>
</dbReference>
<evidence type="ECO:0000313" key="4">
    <source>
        <dbReference type="Proteomes" id="UP000321513"/>
    </source>
</evidence>
<dbReference type="SUPFAM" id="SSF53756">
    <property type="entry name" value="UDP-Glycosyltransferase/glycogen phosphorylase"/>
    <property type="match status" value="1"/>
</dbReference>
<dbReference type="AlphaFoldDB" id="A0A512BDJ1"/>
<evidence type="ECO:0000313" key="3">
    <source>
        <dbReference type="EMBL" id="GEO09937.1"/>
    </source>
</evidence>
<dbReference type="InterPro" id="IPR050194">
    <property type="entry name" value="Glycosyltransferase_grp1"/>
</dbReference>
<dbReference type="GO" id="GO:0016757">
    <property type="term" value="F:glycosyltransferase activity"/>
    <property type="evidence" value="ECO:0007669"/>
    <property type="project" value="InterPro"/>
</dbReference>
<sequence>MKILHVAQNYFPSVGGPQYTMKHLSEKLVSYYGDEVKVCTTNSLYNPEAKLFKKVVPAVESVGQVEVNRLPFNRWHYPLIEIAGKVHGKATGKPLPQTITKYRWELDSPAISSMIAKSNADVIMATTIIYSFADYPFWRFKTAKPKPFVLYGAIHLHKELPANSTLIKRAKACDCYIANTLFERDELIRYGVEEDKIATIGTGIDLNDFRTDLEESELFRQRNGIKETDVLIGFIGRLVKGKGVAILIDAFRKLYAENTNVKLLLAGGTTEYVPEIKRVIEEEKLPIILVENFVEELKQVLFNALDIFVLGSQSESFGVVFLEAWACKKPVVGSRMGAIQSLLSDGVDSLLFEPGNAENLKAVIQSLVNDSEARKSLGEKGYNKVVENYTWEKVVAKYRSAYELGIERFKSKALHNI</sequence>
<dbReference type="InterPro" id="IPR001296">
    <property type="entry name" value="Glyco_trans_1"/>
</dbReference>
<dbReference type="OrthoDB" id="9790710at2"/>
<dbReference type="CDD" id="cd03801">
    <property type="entry name" value="GT4_PimA-like"/>
    <property type="match status" value="1"/>
</dbReference>
<protein>
    <recommendedName>
        <fullName evidence="5">Glycosyl transferase family 1</fullName>
    </recommendedName>
</protein>
<dbReference type="Pfam" id="PF00534">
    <property type="entry name" value="Glycos_transf_1"/>
    <property type="match status" value="1"/>
</dbReference>
<dbReference type="Gene3D" id="3.40.50.2000">
    <property type="entry name" value="Glycogen Phosphorylase B"/>
    <property type="match status" value="2"/>
</dbReference>
<dbReference type="Pfam" id="PF13439">
    <property type="entry name" value="Glyco_transf_4"/>
    <property type="match status" value="1"/>
</dbReference>
<organism evidence="3 4">
    <name type="scientific">Segetibacter aerophilus</name>
    <dbReference type="NCBI Taxonomy" id="670293"/>
    <lineage>
        <taxon>Bacteria</taxon>
        <taxon>Pseudomonadati</taxon>
        <taxon>Bacteroidota</taxon>
        <taxon>Chitinophagia</taxon>
        <taxon>Chitinophagales</taxon>
        <taxon>Chitinophagaceae</taxon>
        <taxon>Segetibacter</taxon>
    </lineage>
</organism>
<name>A0A512BDJ1_9BACT</name>
<evidence type="ECO:0000259" key="2">
    <source>
        <dbReference type="Pfam" id="PF13439"/>
    </source>
</evidence>
<comment type="caution">
    <text evidence="3">The sequence shown here is derived from an EMBL/GenBank/DDBJ whole genome shotgun (WGS) entry which is preliminary data.</text>
</comment>
<dbReference type="EMBL" id="BJYT01000008">
    <property type="protein sequence ID" value="GEO09937.1"/>
    <property type="molecule type" value="Genomic_DNA"/>
</dbReference>
<dbReference type="Proteomes" id="UP000321513">
    <property type="component" value="Unassembled WGS sequence"/>
</dbReference>
<accession>A0A512BDJ1</accession>
<feature type="domain" description="Glycosyl transferase family 1" evidence="1">
    <location>
        <begin position="217"/>
        <end position="383"/>
    </location>
</feature>
<evidence type="ECO:0000259" key="1">
    <source>
        <dbReference type="Pfam" id="PF00534"/>
    </source>
</evidence>
<reference evidence="3 4" key="1">
    <citation type="submission" date="2019-07" db="EMBL/GenBank/DDBJ databases">
        <title>Whole genome shotgun sequence of Segetibacter aerophilus NBRC 106135.</title>
        <authorList>
            <person name="Hosoyama A."/>
            <person name="Uohara A."/>
            <person name="Ohji S."/>
            <person name="Ichikawa N."/>
        </authorList>
    </citation>
    <scope>NUCLEOTIDE SEQUENCE [LARGE SCALE GENOMIC DNA]</scope>
    <source>
        <strain evidence="3 4">NBRC 106135</strain>
    </source>
</reference>
<dbReference type="InterPro" id="IPR028098">
    <property type="entry name" value="Glyco_trans_4-like_N"/>
</dbReference>
<dbReference type="PANTHER" id="PTHR45947:SF3">
    <property type="entry name" value="SULFOQUINOVOSYL TRANSFERASE SQD2"/>
    <property type="match status" value="1"/>
</dbReference>
<proteinExistence type="predicted"/>
<feature type="domain" description="Glycosyltransferase subfamily 4-like N-terminal" evidence="2">
    <location>
        <begin position="51"/>
        <end position="207"/>
    </location>
</feature>
<keyword evidence="4" id="KW-1185">Reference proteome</keyword>